<name>A0A6B8RJF4_9BACL</name>
<dbReference type="Proteomes" id="UP000426246">
    <property type="component" value="Chromosome"/>
</dbReference>
<reference evidence="2" key="1">
    <citation type="submission" date="2018-11" db="EMBL/GenBank/DDBJ databases">
        <title>Complete genome sequence of Paenibacillus sp. ML311-T8.</title>
        <authorList>
            <person name="Nam Y.-D."/>
            <person name="Kang J."/>
            <person name="Chung W.-H."/>
            <person name="Park Y.S."/>
        </authorList>
    </citation>
    <scope>NUCLEOTIDE SEQUENCE [LARGE SCALE GENOMIC DNA]</scope>
    <source>
        <strain evidence="2">ML311-T8</strain>
    </source>
</reference>
<accession>A0A6B8RJF4</accession>
<dbReference type="OrthoDB" id="5518677at2"/>
<dbReference type="KEGG" id="ppsc:EHS13_13755"/>
<dbReference type="InterPro" id="IPR010633">
    <property type="entry name" value="Phage_lambda_GpZ"/>
</dbReference>
<evidence type="ECO:0000313" key="2">
    <source>
        <dbReference type="Proteomes" id="UP000426246"/>
    </source>
</evidence>
<keyword evidence="2" id="KW-1185">Reference proteome</keyword>
<organism evidence="1 2">
    <name type="scientific">Paenibacillus psychroresistens</name>
    <dbReference type="NCBI Taxonomy" id="1778678"/>
    <lineage>
        <taxon>Bacteria</taxon>
        <taxon>Bacillati</taxon>
        <taxon>Bacillota</taxon>
        <taxon>Bacilli</taxon>
        <taxon>Bacillales</taxon>
        <taxon>Paenibacillaceae</taxon>
        <taxon>Paenibacillus</taxon>
    </lineage>
</organism>
<evidence type="ECO:0000313" key="1">
    <source>
        <dbReference type="EMBL" id="QGQ95864.1"/>
    </source>
</evidence>
<dbReference type="Pfam" id="PF06763">
    <property type="entry name" value="Minor_tail_Z"/>
    <property type="match status" value="1"/>
</dbReference>
<protein>
    <submittedName>
        <fullName evidence="1">Uncharacterized protein</fullName>
    </submittedName>
</protein>
<dbReference type="RefSeq" id="WP_155700899.1">
    <property type="nucleotide sequence ID" value="NZ_CP034235.1"/>
</dbReference>
<dbReference type="AlphaFoldDB" id="A0A6B8RJF4"/>
<sequence length="185" mass="20771">MIKVTAPQIDRAIKLLNHIPGAAPKAIFRAINRAADTARTEAARKVRETYYIDYGAILSTIRIRKATNSRLSARVTSRGHATPLYAFRVTPKQISPKRKTPIIVKVKRGEGGPIKRAFVAKIYGMTNIYERVGKKRIPVRTLYGPPIPQMIGNKTVAAWVEQKAVEKLNDRIDHEISRELEAFEG</sequence>
<dbReference type="EMBL" id="CP034235">
    <property type="protein sequence ID" value="QGQ95864.1"/>
    <property type="molecule type" value="Genomic_DNA"/>
</dbReference>
<proteinExistence type="predicted"/>
<gene>
    <name evidence="1" type="ORF">EHS13_13755</name>
</gene>